<evidence type="ECO:0000256" key="1">
    <source>
        <dbReference type="SAM" id="MobiDB-lite"/>
    </source>
</evidence>
<dbReference type="AlphaFoldDB" id="A0A368K930"/>
<evidence type="ECO:0000313" key="4">
    <source>
        <dbReference type="Proteomes" id="UP000253420"/>
    </source>
</evidence>
<feature type="signal peptide" evidence="2">
    <location>
        <begin position="1"/>
        <end position="20"/>
    </location>
</feature>
<feature type="chain" id="PRO_5016736114" evidence="2">
    <location>
        <begin position="21"/>
        <end position="109"/>
    </location>
</feature>
<dbReference type="OrthoDB" id="9910208at2"/>
<dbReference type="Proteomes" id="UP000253420">
    <property type="component" value="Unassembled WGS sequence"/>
</dbReference>
<keyword evidence="4" id="KW-1185">Reference proteome</keyword>
<name>A0A368K930_9HYPH</name>
<accession>A0A368K930</accession>
<gene>
    <name evidence="3" type="ORF">DUT91_05950</name>
</gene>
<proteinExistence type="predicted"/>
<protein>
    <submittedName>
        <fullName evidence="3">Uncharacterized protein</fullName>
    </submittedName>
</protein>
<evidence type="ECO:0000313" key="3">
    <source>
        <dbReference type="EMBL" id="RCS24983.1"/>
    </source>
</evidence>
<dbReference type="EMBL" id="QOZG01000002">
    <property type="protein sequence ID" value="RCS24983.1"/>
    <property type="molecule type" value="Genomic_DNA"/>
</dbReference>
<keyword evidence="2" id="KW-0732">Signal</keyword>
<dbReference type="RefSeq" id="WP_114439429.1">
    <property type="nucleotide sequence ID" value="NZ_QOZG01000002.1"/>
</dbReference>
<organism evidence="3 4">
    <name type="scientific">Phyllobacterium salinisoli</name>
    <dbReference type="NCBI Taxonomy" id="1899321"/>
    <lineage>
        <taxon>Bacteria</taxon>
        <taxon>Pseudomonadati</taxon>
        <taxon>Pseudomonadota</taxon>
        <taxon>Alphaproteobacteria</taxon>
        <taxon>Hyphomicrobiales</taxon>
        <taxon>Phyllobacteriaceae</taxon>
        <taxon>Phyllobacterium</taxon>
    </lineage>
</organism>
<reference evidence="3 4" key="1">
    <citation type="submission" date="2018-07" db="EMBL/GenBank/DDBJ databases">
        <title>The draft genome of Phyllobacterium salinisoli.</title>
        <authorList>
            <person name="Liu L."/>
            <person name="Li L."/>
            <person name="Zhang X."/>
            <person name="Liang L."/>
        </authorList>
    </citation>
    <scope>NUCLEOTIDE SEQUENCE [LARGE SCALE GENOMIC DNA]</scope>
    <source>
        <strain evidence="3 4">LLAN61</strain>
    </source>
</reference>
<sequence>MLVIGLALAGSAFYFLTRNAALEPPADLPPDTPAIGAPPSPGSAPAPVDDVAALQKAGCSQSVRDLGLYRRGTVPDDIRPRDILSAEVRYCLEAGILTKEETAGLDISQ</sequence>
<feature type="compositionally biased region" description="Pro residues" evidence="1">
    <location>
        <begin position="26"/>
        <end position="44"/>
    </location>
</feature>
<feature type="region of interest" description="Disordered" evidence="1">
    <location>
        <begin position="25"/>
        <end position="48"/>
    </location>
</feature>
<evidence type="ECO:0000256" key="2">
    <source>
        <dbReference type="SAM" id="SignalP"/>
    </source>
</evidence>
<comment type="caution">
    <text evidence="3">The sequence shown here is derived from an EMBL/GenBank/DDBJ whole genome shotgun (WGS) entry which is preliminary data.</text>
</comment>